<keyword evidence="2" id="KW-0472">Membrane</keyword>
<gene>
    <name evidence="3" type="ORF">KHM83_12685</name>
</gene>
<feature type="coiled-coil region" evidence="1">
    <location>
        <begin position="79"/>
        <end position="106"/>
    </location>
</feature>
<keyword evidence="2" id="KW-0812">Transmembrane</keyword>
<dbReference type="EMBL" id="JAHBCL010000021">
    <property type="protein sequence ID" value="MBS7527533.1"/>
    <property type="molecule type" value="Genomic_DNA"/>
</dbReference>
<accession>A0ABS5PQU3</accession>
<keyword evidence="1" id="KW-0175">Coiled coil</keyword>
<evidence type="ECO:0000313" key="4">
    <source>
        <dbReference type="Proteomes" id="UP000746471"/>
    </source>
</evidence>
<protein>
    <submittedName>
        <fullName evidence="3">Cell division protein FtsL</fullName>
    </submittedName>
</protein>
<keyword evidence="3" id="KW-0132">Cell division</keyword>
<keyword evidence="3" id="KW-0131">Cell cycle</keyword>
<dbReference type="Pfam" id="PF04977">
    <property type="entry name" value="DivIC"/>
    <property type="match status" value="1"/>
</dbReference>
<organism evidence="3 4">
    <name type="scientific">Fusibacter paucivorans</name>
    <dbReference type="NCBI Taxonomy" id="76009"/>
    <lineage>
        <taxon>Bacteria</taxon>
        <taxon>Bacillati</taxon>
        <taxon>Bacillota</taxon>
        <taxon>Clostridia</taxon>
        <taxon>Eubacteriales</taxon>
        <taxon>Eubacteriales Family XII. Incertae Sedis</taxon>
        <taxon>Fusibacter</taxon>
    </lineage>
</organism>
<feature type="transmembrane region" description="Helical" evidence="2">
    <location>
        <begin position="48"/>
        <end position="67"/>
    </location>
</feature>
<dbReference type="InterPro" id="IPR007060">
    <property type="entry name" value="FtsL/DivIC"/>
</dbReference>
<proteinExistence type="predicted"/>
<reference evidence="3 4" key="1">
    <citation type="submission" date="2021-05" db="EMBL/GenBank/DDBJ databases">
        <title>Fusibacter ferrireducens sp. nov., an anaerobic, sulfur- and Fe-reducing bacterium isolated from the mangrove sediment.</title>
        <authorList>
            <person name="Qiu D."/>
        </authorList>
    </citation>
    <scope>NUCLEOTIDE SEQUENCE [LARGE SCALE GENOMIC DNA]</scope>
    <source>
        <strain evidence="3 4">DSM 12116</strain>
    </source>
</reference>
<dbReference type="RefSeq" id="WP_213237395.1">
    <property type="nucleotide sequence ID" value="NZ_JAHBCL010000021.1"/>
</dbReference>
<dbReference type="Proteomes" id="UP000746471">
    <property type="component" value="Unassembled WGS sequence"/>
</dbReference>
<evidence type="ECO:0000256" key="1">
    <source>
        <dbReference type="SAM" id="Coils"/>
    </source>
</evidence>
<keyword evidence="2" id="KW-1133">Transmembrane helix</keyword>
<name>A0ABS5PQU3_9FIRM</name>
<sequence length="175" mass="20171">MLASREVLHEEEIMAFNKDQSAKIVAIRKKRLERENAKHIMRERLKTTLITVVLLAVFSSMFAVLIYKNSLVNEKKYEIFTMKTEIKSLNTQIEELQTAVENSTDIKTVEKMAKEQLNMQYPTSNQYVYIDATAMFAVSETTLVALAERDNPKAVELIQKESKMNDMIAALFRTN</sequence>
<evidence type="ECO:0000313" key="3">
    <source>
        <dbReference type="EMBL" id="MBS7527533.1"/>
    </source>
</evidence>
<keyword evidence="4" id="KW-1185">Reference proteome</keyword>
<dbReference type="GO" id="GO:0051301">
    <property type="term" value="P:cell division"/>
    <property type="evidence" value="ECO:0007669"/>
    <property type="project" value="UniProtKB-KW"/>
</dbReference>
<comment type="caution">
    <text evidence="3">The sequence shown here is derived from an EMBL/GenBank/DDBJ whole genome shotgun (WGS) entry which is preliminary data.</text>
</comment>
<evidence type="ECO:0000256" key="2">
    <source>
        <dbReference type="SAM" id="Phobius"/>
    </source>
</evidence>